<gene>
    <name evidence="1" type="ORF">PSYICH_LOCUS10011</name>
</gene>
<reference evidence="1" key="1">
    <citation type="submission" date="2022-01" db="EMBL/GenBank/DDBJ databases">
        <authorList>
            <person name="King R."/>
        </authorList>
    </citation>
    <scope>NUCLEOTIDE SEQUENCE</scope>
</reference>
<sequence>MQGKPRCCKRHLRGNFVKQEEESRIPQASNTTTLTAMKLHLLLDDLRSFARKGSLNFNVPGALSDTDCIRLTGITASNFENLFQCVKGSIRNTTARSSRTCLAILLMKLRTGLSHSSRCHGDT</sequence>
<organism evidence="1 2">
    <name type="scientific">Psylliodes chrysocephalus</name>
    <dbReference type="NCBI Taxonomy" id="3402493"/>
    <lineage>
        <taxon>Eukaryota</taxon>
        <taxon>Metazoa</taxon>
        <taxon>Ecdysozoa</taxon>
        <taxon>Arthropoda</taxon>
        <taxon>Hexapoda</taxon>
        <taxon>Insecta</taxon>
        <taxon>Pterygota</taxon>
        <taxon>Neoptera</taxon>
        <taxon>Endopterygota</taxon>
        <taxon>Coleoptera</taxon>
        <taxon>Polyphaga</taxon>
        <taxon>Cucujiformia</taxon>
        <taxon>Chrysomeloidea</taxon>
        <taxon>Chrysomelidae</taxon>
        <taxon>Galerucinae</taxon>
        <taxon>Alticini</taxon>
        <taxon>Psylliodes</taxon>
    </lineage>
</organism>
<proteinExistence type="predicted"/>
<dbReference type="OrthoDB" id="438440at2759"/>
<evidence type="ECO:0000313" key="2">
    <source>
        <dbReference type="Proteomes" id="UP001153636"/>
    </source>
</evidence>
<evidence type="ECO:0000313" key="1">
    <source>
        <dbReference type="EMBL" id="CAH1110227.1"/>
    </source>
</evidence>
<keyword evidence="2" id="KW-1185">Reference proteome</keyword>
<dbReference type="EMBL" id="OV651816">
    <property type="protein sequence ID" value="CAH1110227.1"/>
    <property type="molecule type" value="Genomic_DNA"/>
</dbReference>
<accession>A0A9P0GI86</accession>
<dbReference type="AlphaFoldDB" id="A0A9P0GI86"/>
<dbReference type="Proteomes" id="UP001153636">
    <property type="component" value="Chromosome 4"/>
</dbReference>
<name>A0A9P0GI86_9CUCU</name>
<protein>
    <submittedName>
        <fullName evidence="1">Uncharacterized protein</fullName>
    </submittedName>
</protein>